<dbReference type="InterPro" id="IPR016142">
    <property type="entry name" value="Citrate_synth-like_lrg_a-sub"/>
</dbReference>
<dbReference type="InterPro" id="IPR016143">
    <property type="entry name" value="Citrate_synth-like_sm_a-sub"/>
</dbReference>
<evidence type="ECO:0000256" key="4">
    <source>
        <dbReference type="ARBA" id="ARBA00049288"/>
    </source>
</evidence>
<dbReference type="GO" id="GO:0036440">
    <property type="term" value="F:citrate synthase activity"/>
    <property type="evidence" value="ECO:0007669"/>
    <property type="project" value="UniProtKB-EC"/>
</dbReference>
<reference evidence="8" key="2">
    <citation type="submission" date="2020-09" db="EMBL/GenBank/DDBJ databases">
        <authorList>
            <person name="Sun Q."/>
            <person name="Zhou Y."/>
        </authorList>
    </citation>
    <scope>NUCLEOTIDE SEQUENCE</scope>
    <source>
        <strain evidence="8">CGMCC 4.7306</strain>
    </source>
</reference>
<feature type="active site" evidence="6">
    <location>
        <position position="326"/>
    </location>
</feature>
<dbReference type="InterPro" id="IPR019810">
    <property type="entry name" value="Citrate_synthase_AS"/>
</dbReference>
<evidence type="ECO:0000256" key="6">
    <source>
        <dbReference type="PIRSR" id="PIRSR001369-1"/>
    </source>
</evidence>
<comment type="pathway">
    <text evidence="1">Carbohydrate metabolism; tricarboxylic acid cycle.</text>
</comment>
<dbReference type="InterPro" id="IPR002020">
    <property type="entry name" value="Citrate_synthase"/>
</dbReference>
<reference evidence="8" key="1">
    <citation type="journal article" date="2014" name="Int. J. Syst. Evol. Microbiol.">
        <title>Complete genome sequence of Corynebacterium casei LMG S-19264T (=DSM 44701T), isolated from a smear-ripened cheese.</title>
        <authorList>
            <consortium name="US DOE Joint Genome Institute (JGI-PGF)"/>
            <person name="Walter F."/>
            <person name="Albersmeier A."/>
            <person name="Kalinowski J."/>
            <person name="Ruckert C."/>
        </authorList>
    </citation>
    <scope>NUCLEOTIDE SEQUENCE</scope>
    <source>
        <strain evidence="8">CGMCC 4.7306</strain>
    </source>
</reference>
<dbReference type="NCBIfam" id="NF009005">
    <property type="entry name" value="PRK12350.1"/>
    <property type="match status" value="1"/>
</dbReference>
<evidence type="ECO:0000256" key="7">
    <source>
        <dbReference type="RuleBase" id="RU003406"/>
    </source>
</evidence>
<dbReference type="SUPFAM" id="SSF48256">
    <property type="entry name" value="Citrate synthase"/>
    <property type="match status" value="1"/>
</dbReference>
<dbReference type="Gene3D" id="1.10.230.10">
    <property type="entry name" value="Cytochrome P450-Terp, domain 2"/>
    <property type="match status" value="1"/>
</dbReference>
<dbReference type="PROSITE" id="PS00480">
    <property type="entry name" value="CITRATE_SYNTHASE"/>
    <property type="match status" value="1"/>
</dbReference>
<dbReference type="PANTHER" id="PTHR11739">
    <property type="entry name" value="CITRATE SYNTHASE"/>
    <property type="match status" value="1"/>
</dbReference>
<dbReference type="FunFam" id="1.10.230.10:FF:000007">
    <property type="entry name" value="Citrate synthase"/>
    <property type="match status" value="1"/>
</dbReference>
<evidence type="ECO:0000313" key="8">
    <source>
        <dbReference type="EMBL" id="GGL77774.1"/>
    </source>
</evidence>
<dbReference type="InterPro" id="IPR024176">
    <property type="entry name" value="Citrate_synthase_bac-typ"/>
</dbReference>
<dbReference type="CDD" id="cd06109">
    <property type="entry name" value="BsCS-I_like"/>
    <property type="match status" value="1"/>
</dbReference>
<dbReference type="AlphaFoldDB" id="A0A917SEY7"/>
<accession>A0A917SEY7</accession>
<gene>
    <name evidence="8" type="ORF">GCM10011575_40060</name>
</gene>
<dbReference type="InterPro" id="IPR036969">
    <property type="entry name" value="Citrate_synthase_sf"/>
</dbReference>
<dbReference type="PIRSF" id="PIRSF001369">
    <property type="entry name" value="Citrate_synth"/>
    <property type="match status" value="1"/>
</dbReference>
<dbReference type="GO" id="GO:0005975">
    <property type="term" value="P:carbohydrate metabolic process"/>
    <property type="evidence" value="ECO:0007669"/>
    <property type="project" value="TreeGrafter"/>
</dbReference>
<comment type="similarity">
    <text evidence="2 5 7">Belongs to the citrate synthase family.</text>
</comment>
<dbReference type="PANTHER" id="PTHR11739:SF23">
    <property type="entry name" value="CITRATE SYNTHASE 2-RELATED"/>
    <property type="match status" value="1"/>
</dbReference>
<dbReference type="GO" id="GO:0006099">
    <property type="term" value="P:tricarboxylic acid cycle"/>
    <property type="evidence" value="ECO:0007669"/>
    <property type="project" value="InterPro"/>
</dbReference>
<organism evidence="8 9">
    <name type="scientific">Microlunatus endophyticus</name>
    <dbReference type="NCBI Taxonomy" id="1716077"/>
    <lineage>
        <taxon>Bacteria</taxon>
        <taxon>Bacillati</taxon>
        <taxon>Actinomycetota</taxon>
        <taxon>Actinomycetes</taxon>
        <taxon>Propionibacteriales</taxon>
        <taxon>Propionibacteriaceae</taxon>
        <taxon>Microlunatus</taxon>
    </lineage>
</organism>
<proteinExistence type="inferred from homology"/>
<keyword evidence="3 5" id="KW-0808">Transferase</keyword>
<evidence type="ECO:0000313" key="9">
    <source>
        <dbReference type="Proteomes" id="UP000613840"/>
    </source>
</evidence>
<feature type="active site" evidence="6">
    <location>
        <position position="273"/>
    </location>
</feature>
<comment type="caution">
    <text evidence="8">The sequence shown here is derived from an EMBL/GenBank/DDBJ whole genome shotgun (WGS) entry which is preliminary data.</text>
</comment>
<dbReference type="Proteomes" id="UP000613840">
    <property type="component" value="Unassembled WGS sequence"/>
</dbReference>
<dbReference type="Pfam" id="PF00285">
    <property type="entry name" value="Citrate_synt"/>
    <property type="match status" value="1"/>
</dbReference>
<protein>
    <recommendedName>
        <fullName evidence="5">Citrate synthase</fullName>
    </recommendedName>
</protein>
<dbReference type="GO" id="GO:0005829">
    <property type="term" value="C:cytosol"/>
    <property type="evidence" value="ECO:0007669"/>
    <property type="project" value="TreeGrafter"/>
</dbReference>
<evidence type="ECO:0000256" key="3">
    <source>
        <dbReference type="ARBA" id="ARBA00022679"/>
    </source>
</evidence>
<sequence length="385" mass="41449">MTRDRMDDSLIDVPPGLAGVVAAETALGDVRGLEGFYHYRQYSAVELATRKPFEDVWHLMINGTLPDAAQSEAFAASVRPARELPEAVAAELPTIARLSRGSDALGGLRAALALASSAYGFVPLYDQQPDERVTAALTVGAITPVLLTALHRLHHDQEPIAPRADLDHAANYYWMLTAQEPDEQQWRAINAYLISTIDHGFNASTFTARVIASTGADLGACVLGALGSLSGPLHGGAPSRALDTLDAIGTPERIDPWVREAVSSGRRIMGFGHPVYRTEDPRSAMLKELARGFGGSMVDFAIATEEGVLQVLDELKPGRALRTNVEFYAGVVMELCGIPRQMFTPTFATARVVGWTAHILEQAAGSKIIRPSSRYVGPPPPQPFD</sequence>
<evidence type="ECO:0000256" key="1">
    <source>
        <dbReference type="ARBA" id="ARBA00005163"/>
    </source>
</evidence>
<keyword evidence="9" id="KW-1185">Reference proteome</keyword>
<dbReference type="RefSeq" id="WP_229670387.1">
    <property type="nucleotide sequence ID" value="NZ_BMMZ01000012.1"/>
</dbReference>
<dbReference type="Gene3D" id="1.10.580.10">
    <property type="entry name" value="Citrate Synthase, domain 1"/>
    <property type="match status" value="1"/>
</dbReference>
<dbReference type="EMBL" id="BMMZ01000012">
    <property type="protein sequence ID" value="GGL77774.1"/>
    <property type="molecule type" value="Genomic_DNA"/>
</dbReference>
<evidence type="ECO:0000256" key="5">
    <source>
        <dbReference type="PIRNR" id="PIRNR001369"/>
    </source>
</evidence>
<name>A0A917SEY7_9ACTN</name>
<comment type="catalytic activity">
    <reaction evidence="4">
        <text>oxaloacetate + acetyl-CoA + H2O = citrate + CoA + H(+)</text>
        <dbReference type="Rhea" id="RHEA:16845"/>
        <dbReference type="ChEBI" id="CHEBI:15377"/>
        <dbReference type="ChEBI" id="CHEBI:15378"/>
        <dbReference type="ChEBI" id="CHEBI:16452"/>
        <dbReference type="ChEBI" id="CHEBI:16947"/>
        <dbReference type="ChEBI" id="CHEBI:57287"/>
        <dbReference type="ChEBI" id="CHEBI:57288"/>
        <dbReference type="EC" id="2.3.3.16"/>
    </reaction>
</comment>
<evidence type="ECO:0000256" key="2">
    <source>
        <dbReference type="ARBA" id="ARBA00010566"/>
    </source>
</evidence>